<gene>
    <name evidence="2" type="ORF">M440DRAFT_304818</name>
</gene>
<dbReference type="Proteomes" id="UP000240760">
    <property type="component" value="Unassembled WGS sequence"/>
</dbReference>
<dbReference type="AlphaFoldDB" id="A0A2T4C5K9"/>
<name>A0A2T4C5K9_TRILO</name>
<dbReference type="EMBL" id="KZ679131">
    <property type="protein sequence ID" value="PTB76850.1"/>
    <property type="molecule type" value="Genomic_DNA"/>
</dbReference>
<sequence>MRKIAPGSRSADRRGRGSPLRLASRPQAVPESWFGQLLLDRLEGIHRPLASGTWGHSRPMPPHTRLWTLLFGRPHRWNRAALAGHARPCPVTGAGPFTSSTSRLSLRLSFCLSCDFVSLSPIDGRITASFTIAKARLRHCCGSHSERPPAAGQKQRPHLRIYPPRS</sequence>
<feature type="region of interest" description="Disordered" evidence="1">
    <location>
        <begin position="143"/>
        <end position="166"/>
    </location>
</feature>
<evidence type="ECO:0000256" key="1">
    <source>
        <dbReference type="SAM" id="MobiDB-lite"/>
    </source>
</evidence>
<feature type="region of interest" description="Disordered" evidence="1">
    <location>
        <begin position="1"/>
        <end position="22"/>
    </location>
</feature>
<keyword evidence="3" id="KW-1185">Reference proteome</keyword>
<evidence type="ECO:0000313" key="3">
    <source>
        <dbReference type="Proteomes" id="UP000240760"/>
    </source>
</evidence>
<accession>A0A2T4C5K9</accession>
<proteinExistence type="predicted"/>
<protein>
    <submittedName>
        <fullName evidence="2">Uncharacterized protein</fullName>
    </submittedName>
</protein>
<evidence type="ECO:0000313" key="2">
    <source>
        <dbReference type="EMBL" id="PTB76850.1"/>
    </source>
</evidence>
<reference evidence="2 3" key="1">
    <citation type="submission" date="2016-07" db="EMBL/GenBank/DDBJ databases">
        <title>Multiple horizontal gene transfer events from other fungi enriched the ability of initially mycotrophic Trichoderma (Ascomycota) to feed on dead plant biomass.</title>
        <authorList>
            <consortium name="DOE Joint Genome Institute"/>
            <person name="Aerts A."/>
            <person name="Atanasova L."/>
            <person name="Chenthamara K."/>
            <person name="Zhang J."/>
            <person name="Grujic M."/>
            <person name="Henrissat B."/>
            <person name="Kuo A."/>
            <person name="Salamov A."/>
            <person name="Lipzen A."/>
            <person name="Labutti K."/>
            <person name="Barry K."/>
            <person name="Miao Y."/>
            <person name="Rahimi M.J."/>
            <person name="Shen Q."/>
            <person name="Grigoriev I.V."/>
            <person name="Kubicek C.P."/>
            <person name="Druzhinina I.S."/>
        </authorList>
    </citation>
    <scope>NUCLEOTIDE SEQUENCE [LARGE SCALE GENOMIC DNA]</scope>
    <source>
        <strain evidence="2 3">ATCC 18648</strain>
    </source>
</reference>
<organism evidence="2 3">
    <name type="scientific">Trichoderma longibrachiatum ATCC 18648</name>
    <dbReference type="NCBI Taxonomy" id="983965"/>
    <lineage>
        <taxon>Eukaryota</taxon>
        <taxon>Fungi</taxon>
        <taxon>Dikarya</taxon>
        <taxon>Ascomycota</taxon>
        <taxon>Pezizomycotina</taxon>
        <taxon>Sordariomycetes</taxon>
        <taxon>Hypocreomycetidae</taxon>
        <taxon>Hypocreales</taxon>
        <taxon>Hypocreaceae</taxon>
        <taxon>Trichoderma</taxon>
    </lineage>
</organism>